<dbReference type="GO" id="GO:0006207">
    <property type="term" value="P:'de novo' pyrimidine nucleobase biosynthetic process"/>
    <property type="evidence" value="ECO:0007669"/>
    <property type="project" value="InterPro"/>
</dbReference>
<dbReference type="GO" id="GO:0016597">
    <property type="term" value="F:amino acid binding"/>
    <property type="evidence" value="ECO:0007669"/>
    <property type="project" value="InterPro"/>
</dbReference>
<dbReference type="GO" id="GO:0009347">
    <property type="term" value="C:aspartate carbamoyltransferase complex"/>
    <property type="evidence" value="ECO:0007669"/>
    <property type="project" value="InterPro"/>
</dbReference>
<dbReference type="InterPro" id="IPR002801">
    <property type="entry name" value="Asp_carbamoylTrfase_reg"/>
</dbReference>
<reference evidence="5 6" key="1">
    <citation type="journal article" date="2016" name="Nat. Commun.">
        <title>Thousands of microbial genomes shed light on interconnected biogeochemical processes in an aquifer system.</title>
        <authorList>
            <person name="Anantharaman K."/>
            <person name="Brown C.T."/>
            <person name="Hug L.A."/>
            <person name="Sharon I."/>
            <person name="Castelle C.J."/>
            <person name="Probst A.J."/>
            <person name="Thomas B.C."/>
            <person name="Singh A."/>
            <person name="Wilkins M.J."/>
            <person name="Karaoz U."/>
            <person name="Brodie E.L."/>
            <person name="Williams K.H."/>
            <person name="Hubbard S.S."/>
            <person name="Banfield J.F."/>
        </authorList>
    </citation>
    <scope>NUCLEOTIDE SEQUENCE [LARGE SCALE GENOMIC DNA]</scope>
</reference>
<feature type="domain" description="Aspartate/ornithine carbamoyltransferase carbamoyl-P binding" evidence="4">
    <location>
        <begin position="6"/>
        <end position="162"/>
    </location>
</feature>
<dbReference type="GO" id="GO:0016743">
    <property type="term" value="F:carboxyl- or carbamoyltransferase activity"/>
    <property type="evidence" value="ECO:0007669"/>
    <property type="project" value="InterPro"/>
</dbReference>
<dbReference type="SUPFAM" id="SSF57825">
    <property type="entry name" value="Aspartate carbamoyltransferase, Regulatory-chain, C-terminal domain"/>
    <property type="match status" value="1"/>
</dbReference>
<dbReference type="SUPFAM" id="SSF54893">
    <property type="entry name" value="Aspartate carbamoyltransferase, Regulatory-chain, N-terminal domain"/>
    <property type="match status" value="1"/>
</dbReference>
<keyword evidence="2" id="KW-0665">Pyrimidine biosynthesis</keyword>
<dbReference type="PANTHER" id="PTHR35805:SF1">
    <property type="entry name" value="ASPARTATE CARBAMOYLTRANSFERASE REGULATORY CHAIN"/>
    <property type="match status" value="1"/>
</dbReference>
<dbReference type="InterPro" id="IPR036901">
    <property type="entry name" value="Asp/Orn_carbamoylTrfase_sf"/>
</dbReference>
<evidence type="ECO:0000256" key="1">
    <source>
        <dbReference type="ARBA" id="ARBA00022679"/>
    </source>
</evidence>
<dbReference type="InterPro" id="IPR006131">
    <property type="entry name" value="Asp_carbamoyltransf_Asp/Orn-bd"/>
</dbReference>
<dbReference type="InterPro" id="IPR036792">
    <property type="entry name" value="Asp_carbatrfase_reg_C_sf"/>
</dbReference>
<evidence type="ECO:0000259" key="4">
    <source>
        <dbReference type="Pfam" id="PF02729"/>
    </source>
</evidence>
<dbReference type="GO" id="GO:0006520">
    <property type="term" value="P:amino acid metabolic process"/>
    <property type="evidence" value="ECO:0007669"/>
    <property type="project" value="InterPro"/>
</dbReference>
<feature type="domain" description="Aspartate/ornithine carbamoyltransferase Asp/Orn-binding" evidence="3">
    <location>
        <begin position="180"/>
        <end position="334"/>
    </location>
</feature>
<dbReference type="InterPro" id="IPR006132">
    <property type="entry name" value="Asp/Orn_carbamoyltranf_P-bd"/>
</dbReference>
<keyword evidence="1" id="KW-0808">Transferase</keyword>
<protein>
    <submittedName>
        <fullName evidence="5">Uncharacterized protein</fullName>
    </submittedName>
</protein>
<evidence type="ECO:0000313" key="6">
    <source>
        <dbReference type="Proteomes" id="UP000179001"/>
    </source>
</evidence>
<dbReference type="Pfam" id="PF02729">
    <property type="entry name" value="OTCace_N"/>
    <property type="match status" value="1"/>
</dbReference>
<dbReference type="UniPathway" id="UPA00070">
    <property type="reaction ID" value="UER00116"/>
</dbReference>
<dbReference type="Pfam" id="PF00185">
    <property type="entry name" value="OTCace"/>
    <property type="match status" value="1"/>
</dbReference>
<evidence type="ECO:0000259" key="3">
    <source>
        <dbReference type="Pfam" id="PF00185"/>
    </source>
</evidence>
<gene>
    <name evidence="5" type="ORF">A2478_01495</name>
</gene>
<dbReference type="GO" id="GO:0044205">
    <property type="term" value="P:'de novo' UMP biosynthetic process"/>
    <property type="evidence" value="ECO:0007669"/>
    <property type="project" value="UniProtKB-UniPathway"/>
</dbReference>
<dbReference type="PRINTS" id="PR00101">
    <property type="entry name" value="ATCASE"/>
</dbReference>
<dbReference type="SUPFAM" id="SSF53671">
    <property type="entry name" value="Aspartate/ornithine carbamoyltransferase"/>
    <property type="match status" value="1"/>
</dbReference>
<dbReference type="AlphaFoldDB" id="A0A1F5T311"/>
<dbReference type="EMBL" id="MFGJ01000001">
    <property type="protein sequence ID" value="OGF33357.1"/>
    <property type="molecule type" value="Genomic_DNA"/>
</dbReference>
<dbReference type="STRING" id="1798002.A2478_01495"/>
<dbReference type="Gene3D" id="3.40.50.1370">
    <property type="entry name" value="Aspartate/ornithine carbamoyltransferase"/>
    <property type="match status" value="2"/>
</dbReference>
<proteinExistence type="predicted"/>
<dbReference type="Gene3D" id="3.30.70.140">
    <property type="entry name" value="Aspartate carbamoyltransferase regulatory subunit, N-terminal domain"/>
    <property type="match status" value="1"/>
</dbReference>
<organism evidence="5 6">
    <name type="scientific">Candidatus Falkowbacteria bacterium RIFOXYC2_FULL_36_12</name>
    <dbReference type="NCBI Taxonomy" id="1798002"/>
    <lineage>
        <taxon>Bacteria</taxon>
        <taxon>Candidatus Falkowiibacteriota</taxon>
    </lineage>
</organism>
<evidence type="ECO:0000256" key="2">
    <source>
        <dbReference type="ARBA" id="ARBA00022975"/>
    </source>
</evidence>
<comment type="caution">
    <text evidence="5">The sequence shown here is derived from an EMBL/GenBank/DDBJ whole genome shotgun (WGS) entry which is preliminary data.</text>
</comment>
<name>A0A1F5T311_9BACT</name>
<dbReference type="InterPro" id="IPR006130">
    <property type="entry name" value="Asp/Orn_carbamoylTrfase"/>
</dbReference>
<dbReference type="InterPro" id="IPR036793">
    <property type="entry name" value="Asp_carbatrfase_reg_N_sf"/>
</dbReference>
<dbReference type="PRINTS" id="PR00100">
    <property type="entry name" value="AOTCASE"/>
</dbReference>
<sequence>MKFKDRHFVSNDELTRDEVEYIMRKSAEFDKAIEAGDQGAYSLAENLKLMMSLNFFEPSSRTEQSFLTAMHLMGVLPLGVSSAPGNSYSFKGESLYDAMRMFREYRARIAVIRHRLDGSARFIADEMDKLKDQGQYFMGIINGGDGTHKHPSQTIVDRYTILKFFNRLTDECDHPYSLRGLRIMMVNDLRYGRVPHSDVEDFSHDGVHFVFVAPEGMQMPESYLRLIEERGSTYEVHYGLTPELMSLADVVMVLRAQLERMGDLALAEYERTKKLYFVTEKLVKHMKPTAILTHPLPIYRHDPEIEPAVARLPQAKFYQQAGTGVPTRITILCMLSGLIGDDFDGELYNGHVIEEDVYWQEREYVARDVDDKDFYIKPIRKNGVVIDHLPIDTPQKLMWLLQVEKNGDVYRGGVIERTNHPGTYKGMLLVQDRYLTGEEKKIVASLVAGRLTNGRPTSINKIVEGVVTEKHDIVRVPAIITGQGKCKNIISRDGKVLGGCISREEFHEHVPARFVRDGDTQYRCYYCDYMMDAHQLYE</sequence>
<accession>A0A1F5T311</accession>
<dbReference type="Proteomes" id="UP000179001">
    <property type="component" value="Unassembled WGS sequence"/>
</dbReference>
<evidence type="ECO:0000313" key="5">
    <source>
        <dbReference type="EMBL" id="OGF33357.1"/>
    </source>
</evidence>
<dbReference type="PANTHER" id="PTHR35805">
    <property type="entry name" value="ASPARTATE CARBAMOYLTRANSFERASE REGULATORY CHAIN"/>
    <property type="match status" value="1"/>
</dbReference>